<reference evidence="1 2" key="1">
    <citation type="journal article" date="2013" name="Nat. Genet.">
        <title>The genome of the hydatid tapeworm Echinococcus granulosus.</title>
        <authorList>
            <person name="Zheng H."/>
            <person name="Zhang W."/>
            <person name="Zhang L."/>
            <person name="Zhang Z."/>
            <person name="Li J."/>
            <person name="Lu G."/>
            <person name="Zhu Y."/>
            <person name="Wang Y."/>
            <person name="Huang Y."/>
            <person name="Liu J."/>
            <person name="Kang H."/>
            <person name="Chen J."/>
            <person name="Wang L."/>
            <person name="Chen A."/>
            <person name="Yu S."/>
            <person name="Gao Z."/>
            <person name="Jin L."/>
            <person name="Gu W."/>
            <person name="Wang Z."/>
            <person name="Zhao L."/>
            <person name="Shi B."/>
            <person name="Wen H."/>
            <person name="Lin R."/>
            <person name="Jones M.K."/>
            <person name="Brejova B."/>
            <person name="Vinar T."/>
            <person name="Zhao G."/>
            <person name="McManus D.P."/>
            <person name="Chen Z."/>
            <person name="Zhou Y."/>
            <person name="Wang S."/>
        </authorList>
    </citation>
    <scope>NUCLEOTIDE SEQUENCE [LARGE SCALE GENOMIC DNA]</scope>
</reference>
<gene>
    <name evidence="1" type="ORF">EGR_00741</name>
</gene>
<organism evidence="1 2">
    <name type="scientific">Echinococcus granulosus</name>
    <name type="common">Hydatid tapeworm</name>
    <dbReference type="NCBI Taxonomy" id="6210"/>
    <lineage>
        <taxon>Eukaryota</taxon>
        <taxon>Metazoa</taxon>
        <taxon>Spiralia</taxon>
        <taxon>Lophotrochozoa</taxon>
        <taxon>Platyhelminthes</taxon>
        <taxon>Cestoda</taxon>
        <taxon>Eucestoda</taxon>
        <taxon>Cyclophyllidea</taxon>
        <taxon>Taeniidae</taxon>
        <taxon>Echinococcus</taxon>
        <taxon>Echinococcus granulosus group</taxon>
    </lineage>
</organism>
<dbReference type="CTD" id="36336456"/>
<accession>W6V046</accession>
<sequence length="145" mass="15704">MTPAWHGYEINERGQQVWVVKGFQDGGSEDFVLWYIETVAGQQLSHLASGEAAAKTTVLRARAQRTETTSDCCILVVVKQVISSVTASYGMLSTVSAPLCGPELKHLASQLTHAVVFMCPSSLRGSPSPCAAHYCLETRNISYVI</sequence>
<dbReference type="KEGG" id="egl:EGR_00741"/>
<dbReference type="Proteomes" id="UP000019149">
    <property type="component" value="Unassembled WGS sequence"/>
</dbReference>
<comment type="caution">
    <text evidence="1">The sequence shown here is derived from an EMBL/GenBank/DDBJ whole genome shotgun (WGS) entry which is preliminary data.</text>
</comment>
<evidence type="ECO:0000313" key="2">
    <source>
        <dbReference type="Proteomes" id="UP000019149"/>
    </source>
</evidence>
<name>W6V046_ECHGR</name>
<keyword evidence="2" id="KW-1185">Reference proteome</keyword>
<dbReference type="EMBL" id="APAU02000003">
    <property type="protein sequence ID" value="EUB64197.1"/>
    <property type="molecule type" value="Genomic_DNA"/>
</dbReference>
<dbReference type="GeneID" id="36336456"/>
<dbReference type="RefSeq" id="XP_024355393.1">
    <property type="nucleotide sequence ID" value="XM_024489990.1"/>
</dbReference>
<protein>
    <submittedName>
        <fullName evidence="1">Uncharacterized protein</fullName>
    </submittedName>
</protein>
<proteinExistence type="predicted"/>
<dbReference type="AlphaFoldDB" id="W6V046"/>
<evidence type="ECO:0000313" key="1">
    <source>
        <dbReference type="EMBL" id="EUB64197.1"/>
    </source>
</evidence>